<accession>A0A2J6QSV8</accession>
<name>A0A2J6QSV8_HYAVF</name>
<proteinExistence type="predicted"/>
<dbReference type="EMBL" id="KZ613975">
    <property type="protein sequence ID" value="PMD29353.1"/>
    <property type="molecule type" value="Genomic_DNA"/>
</dbReference>
<sequence>MDISKPPLPPRPSLPPLPPWPAYPYRSLQPGEIRLLRVRQGAVTELVCDLEIAHITRPPSYEALSYCWGDQNDRIPIDCNGSGGLAVTQNLHSALLSLRLPNRPRLIWADAICINQEDVKERSSQILLMKDIYRLAFSVSVWLGGPIEVDGKELWPISPLLEAAEKNLKRTELPLRHGNKSWVQRVFRSDYTINGDLFDKEWNAIIKSLVLLLHRPWFLRTWIIQEVAFATRAMVTCGKHSVNWEDFYRAVSYAIDLDYLSATSPEMSSSIQNIERARWNLAHDKYLRPLDFLASCRIFLATDPRDKVFGLYSLFSPSDLAVLKLQPDYELDVFKVYTQSTLDCIATERTLDILSFGGQDGLRVHEQLPTWVPDWASPDKALPLQPRFLSTFSFGQHQWACTWQSATGASHPILELTEDPKVIKLSGYVFDKVKETGGVLEREYLESLPGHPIVEVFPKMEENYDVFWKWEGICGVPNNTPYCTGEAAWDVYWKTLYAGSYPHGDAEQTLAAFEKWYSLFRDLRNAEEQAESRTKEIMSSESSMARKVAESWGVYGKAMWKVSKYLWNVIVNINKLPPSRILAFHRSFFKTERGYVGISSPNVKEGDCVALFQGGKMPLVIREVEEYGLSRIVGDAYIHGIMNGEEFDASRCSMLSIG</sequence>
<gene>
    <name evidence="2" type="ORF">L207DRAFT_521036</name>
</gene>
<protein>
    <submittedName>
        <fullName evidence="2">HET-domain-containing protein</fullName>
    </submittedName>
</protein>
<dbReference type="Proteomes" id="UP000235786">
    <property type="component" value="Unassembled WGS sequence"/>
</dbReference>
<organism evidence="2 3">
    <name type="scientific">Hyaloscypha variabilis (strain UAMH 11265 / GT02V1 / F)</name>
    <name type="common">Meliniomyces variabilis</name>
    <dbReference type="NCBI Taxonomy" id="1149755"/>
    <lineage>
        <taxon>Eukaryota</taxon>
        <taxon>Fungi</taxon>
        <taxon>Dikarya</taxon>
        <taxon>Ascomycota</taxon>
        <taxon>Pezizomycotina</taxon>
        <taxon>Leotiomycetes</taxon>
        <taxon>Helotiales</taxon>
        <taxon>Hyaloscyphaceae</taxon>
        <taxon>Hyaloscypha</taxon>
        <taxon>Hyaloscypha variabilis</taxon>
    </lineage>
</organism>
<feature type="domain" description="Heterokaryon incompatibility" evidence="1">
    <location>
        <begin position="61"/>
        <end position="226"/>
    </location>
</feature>
<dbReference type="Pfam" id="PF26639">
    <property type="entry name" value="Het-6_barrel"/>
    <property type="match status" value="1"/>
</dbReference>
<dbReference type="OrthoDB" id="2157530at2759"/>
<evidence type="ECO:0000313" key="3">
    <source>
        <dbReference type="Proteomes" id="UP000235786"/>
    </source>
</evidence>
<evidence type="ECO:0000259" key="1">
    <source>
        <dbReference type="Pfam" id="PF06985"/>
    </source>
</evidence>
<dbReference type="PANTHER" id="PTHR24148:SF64">
    <property type="entry name" value="HETEROKARYON INCOMPATIBILITY DOMAIN-CONTAINING PROTEIN"/>
    <property type="match status" value="1"/>
</dbReference>
<dbReference type="InterPro" id="IPR010730">
    <property type="entry name" value="HET"/>
</dbReference>
<evidence type="ECO:0000313" key="2">
    <source>
        <dbReference type="EMBL" id="PMD29353.1"/>
    </source>
</evidence>
<dbReference type="PANTHER" id="PTHR24148">
    <property type="entry name" value="ANKYRIN REPEAT DOMAIN-CONTAINING PROTEIN 39 HOMOLOG-RELATED"/>
    <property type="match status" value="1"/>
</dbReference>
<dbReference type="Pfam" id="PF06985">
    <property type="entry name" value="HET"/>
    <property type="match status" value="1"/>
</dbReference>
<dbReference type="STRING" id="1149755.A0A2J6QSV8"/>
<dbReference type="InterPro" id="IPR052895">
    <property type="entry name" value="HetReg/Transcr_Mod"/>
</dbReference>
<keyword evidence="3" id="KW-1185">Reference proteome</keyword>
<reference evidence="2 3" key="1">
    <citation type="submission" date="2016-04" db="EMBL/GenBank/DDBJ databases">
        <title>A degradative enzymes factory behind the ericoid mycorrhizal symbiosis.</title>
        <authorList>
            <consortium name="DOE Joint Genome Institute"/>
            <person name="Martino E."/>
            <person name="Morin E."/>
            <person name="Grelet G."/>
            <person name="Kuo A."/>
            <person name="Kohler A."/>
            <person name="Daghino S."/>
            <person name="Barry K."/>
            <person name="Choi C."/>
            <person name="Cichocki N."/>
            <person name="Clum A."/>
            <person name="Copeland A."/>
            <person name="Hainaut M."/>
            <person name="Haridas S."/>
            <person name="Labutti K."/>
            <person name="Lindquist E."/>
            <person name="Lipzen A."/>
            <person name="Khouja H.-R."/>
            <person name="Murat C."/>
            <person name="Ohm R."/>
            <person name="Olson A."/>
            <person name="Spatafora J."/>
            <person name="Veneault-Fourrey C."/>
            <person name="Henrissat B."/>
            <person name="Grigoriev I."/>
            <person name="Martin F."/>
            <person name="Perotto S."/>
        </authorList>
    </citation>
    <scope>NUCLEOTIDE SEQUENCE [LARGE SCALE GENOMIC DNA]</scope>
    <source>
        <strain evidence="2 3">F</strain>
    </source>
</reference>
<dbReference type="AlphaFoldDB" id="A0A2J6QSV8"/>